<dbReference type="GO" id="GO:0007200">
    <property type="term" value="P:phospholipase C-activating G protein-coupled receptor signaling pathway"/>
    <property type="evidence" value="ECO:0007669"/>
    <property type="project" value="TreeGrafter"/>
</dbReference>
<dbReference type="FunFam" id="3.30.60.20:FF:000006">
    <property type="entry name" value="Protein kinase C"/>
    <property type="match status" value="1"/>
</dbReference>
<keyword evidence="5" id="KW-1185">Reference proteome</keyword>
<dbReference type="GO" id="GO:0008270">
    <property type="term" value="F:zinc ion binding"/>
    <property type="evidence" value="ECO:0007669"/>
    <property type="project" value="UniProtKB-KW"/>
</dbReference>
<dbReference type="PANTHER" id="PTHR22968">
    <property type="entry name" value="PROTEIN KINASE C, MU"/>
    <property type="match status" value="1"/>
</dbReference>
<dbReference type="Proteomes" id="UP000593567">
    <property type="component" value="Unassembled WGS sequence"/>
</dbReference>
<evidence type="ECO:0000259" key="3">
    <source>
        <dbReference type="PROSITE" id="PS50081"/>
    </source>
</evidence>
<keyword evidence="2" id="KW-0862">Zinc</keyword>
<evidence type="ECO:0000313" key="4">
    <source>
        <dbReference type="EMBL" id="KAF6030998.1"/>
    </source>
</evidence>
<sequence>MMEEDPVEGGFFRRKGAVRQKKVFEVKNHKFVPRFFKFLTFCSHCKDFIWGVIGKQGYQCQICSYAVHRRCHDLVTFACPGVDEGTDSDFIEPHKFKVHTYPGPTFCDHCGGVLAGIYHQGLKCTVCDMNIHKKCEQSVPNLCGVDHTERRGRIQLEICHTNELININGRALSLLLLCLHLIPHVNKCITMQVLQVLNGVAVLKCMFHYTELS</sequence>
<name>A0A7J7K088_BUGNE</name>
<dbReference type="PRINTS" id="PR00008">
    <property type="entry name" value="DAGPEDOMAIN"/>
</dbReference>
<dbReference type="AlphaFoldDB" id="A0A7J7K088"/>
<proteinExistence type="predicted"/>
<dbReference type="SMART" id="SM00109">
    <property type="entry name" value="C1"/>
    <property type="match status" value="2"/>
</dbReference>
<accession>A0A7J7K088</accession>
<dbReference type="PROSITE" id="PS50081">
    <property type="entry name" value="ZF_DAG_PE_2"/>
    <property type="match status" value="2"/>
</dbReference>
<dbReference type="Gene3D" id="3.30.60.20">
    <property type="match status" value="2"/>
</dbReference>
<dbReference type="InterPro" id="IPR046349">
    <property type="entry name" value="C1-like_sf"/>
</dbReference>
<dbReference type="Pfam" id="PF00130">
    <property type="entry name" value="C1_1"/>
    <property type="match status" value="2"/>
</dbReference>
<dbReference type="PANTHER" id="PTHR22968:SF24">
    <property type="entry name" value="SERINE_THREONINE-PROTEIN KINASE"/>
    <property type="match status" value="1"/>
</dbReference>
<dbReference type="GO" id="GO:0005829">
    <property type="term" value="C:cytosol"/>
    <property type="evidence" value="ECO:0007669"/>
    <property type="project" value="TreeGrafter"/>
</dbReference>
<evidence type="ECO:0000256" key="2">
    <source>
        <dbReference type="ARBA" id="ARBA00022833"/>
    </source>
</evidence>
<feature type="domain" description="Phorbol-ester/DAG-type" evidence="3">
    <location>
        <begin position="93"/>
        <end position="143"/>
    </location>
</feature>
<feature type="domain" description="Phorbol-ester/DAG-type" evidence="3">
    <location>
        <begin position="28"/>
        <end position="79"/>
    </location>
</feature>
<dbReference type="PROSITE" id="PS00479">
    <property type="entry name" value="ZF_DAG_PE_1"/>
    <property type="match status" value="1"/>
</dbReference>
<dbReference type="EMBL" id="VXIV02001645">
    <property type="protein sequence ID" value="KAF6030998.1"/>
    <property type="molecule type" value="Genomic_DNA"/>
</dbReference>
<dbReference type="GO" id="GO:0035556">
    <property type="term" value="P:intracellular signal transduction"/>
    <property type="evidence" value="ECO:0007669"/>
    <property type="project" value="TreeGrafter"/>
</dbReference>
<dbReference type="GO" id="GO:0016020">
    <property type="term" value="C:membrane"/>
    <property type="evidence" value="ECO:0007669"/>
    <property type="project" value="UniProtKB-SubCell"/>
</dbReference>
<dbReference type="InterPro" id="IPR020454">
    <property type="entry name" value="DAG/PE-bd"/>
</dbReference>
<protein>
    <recommendedName>
        <fullName evidence="3">Phorbol-ester/DAG-type domain-containing protein</fullName>
    </recommendedName>
</protein>
<organism evidence="4 5">
    <name type="scientific">Bugula neritina</name>
    <name type="common">Brown bryozoan</name>
    <name type="synonym">Sertularia neritina</name>
    <dbReference type="NCBI Taxonomy" id="10212"/>
    <lineage>
        <taxon>Eukaryota</taxon>
        <taxon>Metazoa</taxon>
        <taxon>Spiralia</taxon>
        <taxon>Lophotrochozoa</taxon>
        <taxon>Bryozoa</taxon>
        <taxon>Gymnolaemata</taxon>
        <taxon>Cheilostomatida</taxon>
        <taxon>Flustrina</taxon>
        <taxon>Buguloidea</taxon>
        <taxon>Bugulidae</taxon>
        <taxon>Bugula</taxon>
    </lineage>
</organism>
<comment type="caution">
    <text evidence="4">The sequence shown here is derived from an EMBL/GenBank/DDBJ whole genome shotgun (WGS) entry which is preliminary data.</text>
</comment>
<dbReference type="InterPro" id="IPR002219">
    <property type="entry name" value="PKC_DAG/PE"/>
</dbReference>
<dbReference type="GO" id="GO:0004674">
    <property type="term" value="F:protein serine/threonine kinase activity"/>
    <property type="evidence" value="ECO:0007669"/>
    <property type="project" value="UniProtKB-KW"/>
</dbReference>
<evidence type="ECO:0000313" key="5">
    <source>
        <dbReference type="Proteomes" id="UP000593567"/>
    </source>
</evidence>
<keyword evidence="1" id="KW-0479">Metal-binding</keyword>
<reference evidence="4" key="1">
    <citation type="submission" date="2020-06" db="EMBL/GenBank/DDBJ databases">
        <title>Draft genome of Bugula neritina, a colonial animal packing powerful symbionts and potential medicines.</title>
        <authorList>
            <person name="Rayko M."/>
        </authorList>
    </citation>
    <scope>NUCLEOTIDE SEQUENCE [LARGE SCALE GENOMIC DNA]</scope>
    <source>
        <strain evidence="4">Kwan_BN1</strain>
    </source>
</reference>
<gene>
    <name evidence="4" type="ORF">EB796_010697</name>
</gene>
<dbReference type="SUPFAM" id="SSF57889">
    <property type="entry name" value="Cysteine-rich domain"/>
    <property type="match status" value="2"/>
</dbReference>
<evidence type="ECO:0000256" key="1">
    <source>
        <dbReference type="ARBA" id="ARBA00022723"/>
    </source>
</evidence>
<dbReference type="OrthoDB" id="63267at2759"/>